<organism evidence="1 2">
    <name type="scientific">Xylanimonas allomyrinae</name>
    <dbReference type="NCBI Taxonomy" id="2509459"/>
    <lineage>
        <taxon>Bacteria</taxon>
        <taxon>Bacillati</taxon>
        <taxon>Actinomycetota</taxon>
        <taxon>Actinomycetes</taxon>
        <taxon>Micrococcales</taxon>
        <taxon>Promicromonosporaceae</taxon>
        <taxon>Xylanimonas</taxon>
    </lineage>
</organism>
<dbReference type="CDD" id="cd17511">
    <property type="entry name" value="YbjN_AmyR-like"/>
    <property type="match status" value="1"/>
</dbReference>
<name>A0A4P6ERY7_9MICO</name>
<dbReference type="KEGG" id="xyl:ET495_02435"/>
<evidence type="ECO:0000313" key="2">
    <source>
        <dbReference type="Proteomes" id="UP000291758"/>
    </source>
</evidence>
<accession>A0A4P6ERY7</accession>
<protein>
    <submittedName>
        <fullName evidence="1">YbjN domain-containing protein</fullName>
    </submittedName>
</protein>
<dbReference type="Pfam" id="PF10722">
    <property type="entry name" value="YbjN"/>
    <property type="match status" value="1"/>
</dbReference>
<keyword evidence="2" id="KW-1185">Reference proteome</keyword>
<dbReference type="EMBL" id="CP035495">
    <property type="protein sequence ID" value="QAY64703.1"/>
    <property type="molecule type" value="Genomic_DNA"/>
</dbReference>
<proteinExistence type="predicted"/>
<reference evidence="1 2" key="1">
    <citation type="submission" date="2019-01" db="EMBL/GenBank/DDBJ databases">
        <title>Genome sequencing of strain 2JSPR-7.</title>
        <authorList>
            <person name="Heo J."/>
            <person name="Kim S.-J."/>
            <person name="Kim J.-S."/>
            <person name="Hong S.-B."/>
            <person name="Kwon S.-W."/>
        </authorList>
    </citation>
    <scope>NUCLEOTIDE SEQUENCE [LARGE SCALE GENOMIC DNA]</scope>
    <source>
        <strain evidence="1 2">2JSPR-7</strain>
    </source>
</reference>
<dbReference type="Proteomes" id="UP000291758">
    <property type="component" value="Chromosome"/>
</dbReference>
<sequence>MDDQELRERVEGLLARVVGSPRGRTGQPAQEPLPAPLSHDRVSAWLERSGFTYFTDSDGDIGGLWHGRLFYFLVLGEREEVLQVRGQWHREATIERLEELLEACNSWNADHIWPKAYTRVRDDGGVVVCTECTVDVEPGVTDDQLAQHLQCGLITGSMFFDSLDETYPDPLQEAP</sequence>
<dbReference type="OrthoDB" id="3256964at2"/>
<dbReference type="InterPro" id="IPR019660">
    <property type="entry name" value="Put_sensory_transdc_reg_YbjN"/>
</dbReference>
<evidence type="ECO:0000313" key="1">
    <source>
        <dbReference type="EMBL" id="QAY64703.1"/>
    </source>
</evidence>
<dbReference type="AlphaFoldDB" id="A0A4P6ERY7"/>
<gene>
    <name evidence="1" type="ORF">ET495_02435</name>
</gene>